<feature type="compositionally biased region" description="Low complexity" evidence="1">
    <location>
        <begin position="715"/>
        <end position="734"/>
    </location>
</feature>
<dbReference type="Proteomes" id="UP001383192">
    <property type="component" value="Unassembled WGS sequence"/>
</dbReference>
<name>A0AAW0E3Z8_9AGAR</name>
<evidence type="ECO:0000256" key="1">
    <source>
        <dbReference type="SAM" id="MobiDB-lite"/>
    </source>
</evidence>
<dbReference type="EMBL" id="JAYKXP010000005">
    <property type="protein sequence ID" value="KAK7058567.1"/>
    <property type="molecule type" value="Genomic_DNA"/>
</dbReference>
<dbReference type="AlphaFoldDB" id="A0AAW0E3Z8"/>
<feature type="region of interest" description="Disordered" evidence="1">
    <location>
        <begin position="254"/>
        <end position="297"/>
    </location>
</feature>
<comment type="caution">
    <text evidence="2">The sequence shown here is derived from an EMBL/GenBank/DDBJ whole genome shotgun (WGS) entry which is preliminary data.</text>
</comment>
<organism evidence="2 3">
    <name type="scientific">Paramarasmius palmivorus</name>
    <dbReference type="NCBI Taxonomy" id="297713"/>
    <lineage>
        <taxon>Eukaryota</taxon>
        <taxon>Fungi</taxon>
        <taxon>Dikarya</taxon>
        <taxon>Basidiomycota</taxon>
        <taxon>Agaricomycotina</taxon>
        <taxon>Agaricomycetes</taxon>
        <taxon>Agaricomycetidae</taxon>
        <taxon>Agaricales</taxon>
        <taxon>Marasmiineae</taxon>
        <taxon>Marasmiaceae</taxon>
        <taxon>Paramarasmius</taxon>
    </lineage>
</organism>
<reference evidence="2 3" key="1">
    <citation type="submission" date="2024-01" db="EMBL/GenBank/DDBJ databases">
        <title>A draft genome for a cacao thread blight-causing isolate of Paramarasmius palmivorus.</title>
        <authorList>
            <person name="Baruah I.K."/>
            <person name="Bukari Y."/>
            <person name="Amoako-Attah I."/>
            <person name="Meinhardt L.W."/>
            <person name="Bailey B.A."/>
            <person name="Cohen S.P."/>
        </authorList>
    </citation>
    <scope>NUCLEOTIDE SEQUENCE [LARGE SCALE GENOMIC DNA]</scope>
    <source>
        <strain evidence="2 3">GH-12</strain>
    </source>
</reference>
<proteinExistence type="predicted"/>
<gene>
    <name evidence="2" type="ORF">VNI00_002203</name>
</gene>
<feature type="compositionally biased region" description="Low complexity" evidence="1">
    <location>
        <begin position="254"/>
        <end position="269"/>
    </location>
</feature>
<feature type="compositionally biased region" description="Pro residues" evidence="1">
    <location>
        <begin position="644"/>
        <end position="658"/>
    </location>
</feature>
<feature type="compositionally biased region" description="Low complexity" evidence="1">
    <location>
        <begin position="118"/>
        <end position="135"/>
    </location>
</feature>
<feature type="compositionally biased region" description="Low complexity" evidence="1">
    <location>
        <begin position="678"/>
        <end position="695"/>
    </location>
</feature>
<feature type="compositionally biased region" description="Low complexity" evidence="1">
    <location>
        <begin position="572"/>
        <end position="583"/>
    </location>
</feature>
<sequence length="754" mass="82176">MNTSKSFFSSSLKRQQRARAKRLAEICHLTPSKPELQVIVEDAEESEDPRPSCSSWTTASSHGRMTPELKKRKATKLSDIRVPRDATSYVPHEDEDILEINSSLLSAPRPAPRPPTSPLSSSGSRSSSPARTTSPSPNPSPDSFRLTFGDKSTFKFPHPPVPTPSSSNRHFASPYSSPSSESTGLPLTPGSSDTSDDDELPSQRTTLRRLKSIKPLTIVKRDASYYNSGFISASPSKSDVGGDSLEFKNFFANSPAPSSLYSPSNSTSSFADSPMHDIFSPRSQHTELPDEDDLSDSEWYTKELSSLLTLRSAMPQSLIRHSAQNRPESFYARPESEYVQVPRPASPTPPAGSRGSRLSKPLPKLPSAQLDPAYPYAERRRSFLLPSRPPPPPPTKAKESRPRPPSLALRRPPPRSSIPADFLLEDGTDADSAISLVDFYTGSPVTASAPSSYSQASAEAEFVLYSPPEEESESSPASSADSTFEFDFEVEVDAPMMLPLSLPNSPLMDIDFLEAVGEEDEEAEELDMASQFRGPTIPLPPVPETEPETQEESVVRELPLRQATPPPSQPQLRSRWSSSTLSSVHEEHKFAGLRSPLSSKFRFFGAPRKSLDAKPKPTPKKVGSTNKKQRGVVVVGPTMFSPVSPGPMSPVSPRTPPPRSHRHRGHAHSYAAFSPRAYDSPSSFSFSSSSDSPMSPTSPSPKYPSPKTHVRRRPSTSTVSSSSACSSCDSELSVNSGLRRKPIPVEMFLRASMA</sequence>
<feature type="region of interest" description="Disordered" evidence="1">
    <location>
        <begin position="606"/>
        <end position="754"/>
    </location>
</feature>
<protein>
    <submittedName>
        <fullName evidence="2">Uncharacterized protein</fullName>
    </submittedName>
</protein>
<feature type="region of interest" description="Disordered" evidence="1">
    <location>
        <begin position="39"/>
        <end position="210"/>
    </location>
</feature>
<feature type="compositionally biased region" description="Acidic residues" evidence="1">
    <location>
        <begin position="517"/>
        <end position="527"/>
    </location>
</feature>
<keyword evidence="3" id="KW-1185">Reference proteome</keyword>
<evidence type="ECO:0000313" key="2">
    <source>
        <dbReference type="EMBL" id="KAK7058567.1"/>
    </source>
</evidence>
<feature type="compositionally biased region" description="Low complexity" evidence="1">
    <location>
        <begin position="173"/>
        <end position="189"/>
    </location>
</feature>
<feature type="compositionally biased region" description="Polar residues" evidence="1">
    <location>
        <begin position="52"/>
        <end position="63"/>
    </location>
</feature>
<evidence type="ECO:0000313" key="3">
    <source>
        <dbReference type="Proteomes" id="UP001383192"/>
    </source>
</evidence>
<feature type="region of interest" description="Disordered" evidence="1">
    <location>
        <begin position="319"/>
        <end position="424"/>
    </location>
</feature>
<feature type="region of interest" description="Disordered" evidence="1">
    <location>
        <begin position="517"/>
        <end position="591"/>
    </location>
</feature>
<accession>A0AAW0E3Z8</accession>